<evidence type="ECO:0000256" key="2">
    <source>
        <dbReference type="ARBA" id="ARBA00007613"/>
    </source>
</evidence>
<keyword evidence="3" id="KW-0472">Membrane</keyword>
<dbReference type="GO" id="GO:0009279">
    <property type="term" value="C:cell outer membrane"/>
    <property type="evidence" value="ECO:0007669"/>
    <property type="project" value="UniProtKB-SubCell"/>
</dbReference>
<accession>A0A6M8U760</accession>
<evidence type="ECO:0000256" key="3">
    <source>
        <dbReference type="RuleBase" id="RU362097"/>
    </source>
</evidence>
<dbReference type="SUPFAM" id="SSF56954">
    <property type="entry name" value="Outer membrane efflux proteins (OEP)"/>
    <property type="match status" value="1"/>
</dbReference>
<dbReference type="InterPro" id="IPR010131">
    <property type="entry name" value="MdtP/NodT-like"/>
</dbReference>
<protein>
    <submittedName>
        <fullName evidence="4">Efflux transporter outer membrane subunit</fullName>
    </submittedName>
</protein>
<keyword evidence="3" id="KW-1134">Transmembrane beta strand</keyword>
<sequence length="522" mass="56218">MNVTIAGNSPARITRLVVFTLMLSGCAVGPDYQAPTAKTAAEFNTMQSGENSQPQATQTNPNWWKAFNDPQLDSLIARAISGNLSLQQAVLRIAGAREQLSQARGGFFPSLNGSAAVTRQQLGVKGELESNGVYDQVDQVAPDLRSSLDGLSKPVTLYQGSFDASWELDLWGKVRRQVEMAGAQQQQSVEERNDALVSLEAEVARAWLQLRGAQAVSQTLQTQIEVASQTLELTQSQQSHGLAPQMDVENARAQLSSLRAQLPQYEAQARQAMNGLAVLVGKPPGALDAELMASKPLPALPKAVAVGVPSTLARRRPDVRQAEASLHAATANIGVSVADLFPSLSLTGQFGVRNTDASYLDNWSSHFYSYGPSLSIPIFQGGRLVSSVKLARAQQANAALNYRQTVLTALQDVENALVSYRTDQEQVTHLDETVDALQHTFDLASDSYRKGLSTFLNVLDAQRQLAQAKQQAAQARVQSSLDLVALYKALGGGWEPYQNVTLPDYPVFGAATSGDVDASQVR</sequence>
<reference evidence="4 5" key="1">
    <citation type="submission" date="2020-06" db="EMBL/GenBank/DDBJ databases">
        <title>Genome sequence of Paramixta manurensis strain PD-1.</title>
        <authorList>
            <person name="Lee C.W."/>
            <person name="Kim J."/>
        </authorList>
    </citation>
    <scope>NUCLEOTIDE SEQUENCE [LARGE SCALE GENOMIC DNA]</scope>
    <source>
        <strain evidence="4 5">PD-1</strain>
    </source>
</reference>
<dbReference type="KEGG" id="pmak:PMPD1_1575"/>
<dbReference type="Gene3D" id="1.20.1600.10">
    <property type="entry name" value="Outer membrane efflux proteins (OEP)"/>
    <property type="match status" value="1"/>
</dbReference>
<comment type="similarity">
    <text evidence="2 3">Belongs to the outer membrane factor (OMF) (TC 1.B.17) family.</text>
</comment>
<name>A0A6M8U760_9GAMM</name>
<dbReference type="NCBIfam" id="TIGR01845">
    <property type="entry name" value="outer_NodT"/>
    <property type="match status" value="1"/>
</dbReference>
<gene>
    <name evidence="4" type="ORF">PMPD1_1575</name>
</gene>
<keyword evidence="3" id="KW-0449">Lipoprotein</keyword>
<evidence type="ECO:0000313" key="4">
    <source>
        <dbReference type="EMBL" id="QKJ86528.1"/>
    </source>
</evidence>
<dbReference type="EMBL" id="CP054212">
    <property type="protein sequence ID" value="QKJ86528.1"/>
    <property type="molecule type" value="Genomic_DNA"/>
</dbReference>
<dbReference type="PANTHER" id="PTHR30203:SF25">
    <property type="entry name" value="OUTER MEMBRANE PROTEIN-RELATED"/>
    <property type="match status" value="1"/>
</dbReference>
<dbReference type="GO" id="GO:0015562">
    <property type="term" value="F:efflux transmembrane transporter activity"/>
    <property type="evidence" value="ECO:0007669"/>
    <property type="project" value="InterPro"/>
</dbReference>
<evidence type="ECO:0000313" key="5">
    <source>
        <dbReference type="Proteomes" id="UP000505325"/>
    </source>
</evidence>
<keyword evidence="3" id="KW-0812">Transmembrane</keyword>
<dbReference type="RefSeq" id="WP_173633542.1">
    <property type="nucleotide sequence ID" value="NZ_CP054212.1"/>
</dbReference>
<evidence type="ECO:0000256" key="1">
    <source>
        <dbReference type="ARBA" id="ARBA00004459"/>
    </source>
</evidence>
<dbReference type="AlphaFoldDB" id="A0A6M8U760"/>
<keyword evidence="3" id="KW-0564">Palmitate</keyword>
<dbReference type="PANTHER" id="PTHR30203">
    <property type="entry name" value="OUTER MEMBRANE CATION EFFLUX PROTEIN"/>
    <property type="match status" value="1"/>
</dbReference>
<dbReference type="Proteomes" id="UP000505325">
    <property type="component" value="Chromosome"/>
</dbReference>
<dbReference type="Gene3D" id="2.20.200.10">
    <property type="entry name" value="Outer membrane efflux proteins (OEP)"/>
    <property type="match status" value="1"/>
</dbReference>
<organism evidence="4 5">
    <name type="scientific">Paramixta manurensis</name>
    <dbReference type="NCBI Taxonomy" id="2740817"/>
    <lineage>
        <taxon>Bacteria</taxon>
        <taxon>Pseudomonadati</taxon>
        <taxon>Pseudomonadota</taxon>
        <taxon>Gammaproteobacteria</taxon>
        <taxon>Enterobacterales</taxon>
        <taxon>Erwiniaceae</taxon>
        <taxon>Paramixta</taxon>
    </lineage>
</organism>
<dbReference type="InterPro" id="IPR003423">
    <property type="entry name" value="OMP_efflux"/>
</dbReference>
<dbReference type="Pfam" id="PF02321">
    <property type="entry name" value="OEP"/>
    <property type="match status" value="2"/>
</dbReference>
<keyword evidence="5" id="KW-1185">Reference proteome</keyword>
<comment type="subcellular location">
    <subcellularLocation>
        <location evidence="1 3">Cell outer membrane</location>
        <topology evidence="1 3">Lipid-anchor</topology>
    </subcellularLocation>
</comment>
<proteinExistence type="inferred from homology"/>